<dbReference type="GO" id="GO:0004824">
    <property type="term" value="F:lysine-tRNA ligase activity"/>
    <property type="evidence" value="ECO:0007669"/>
    <property type="project" value="UniProtKB-UniRule"/>
</dbReference>
<dbReference type="SUPFAM" id="SSF52374">
    <property type="entry name" value="Nucleotidylyl transferase"/>
    <property type="match status" value="1"/>
</dbReference>
<dbReference type="GO" id="GO:0000049">
    <property type="term" value="F:tRNA binding"/>
    <property type="evidence" value="ECO:0007669"/>
    <property type="project" value="InterPro"/>
</dbReference>
<evidence type="ECO:0000256" key="8">
    <source>
        <dbReference type="ARBA" id="ARBA00023146"/>
    </source>
</evidence>
<evidence type="ECO:0000256" key="2">
    <source>
        <dbReference type="ARBA" id="ARBA00005594"/>
    </source>
</evidence>
<reference evidence="11 12" key="1">
    <citation type="journal article" date="2016" name="Nat. Commun.">
        <title>Thousands of microbial genomes shed light on interconnected biogeochemical processes in an aquifer system.</title>
        <authorList>
            <person name="Anantharaman K."/>
            <person name="Brown C.T."/>
            <person name="Hug L.A."/>
            <person name="Sharon I."/>
            <person name="Castelle C.J."/>
            <person name="Probst A.J."/>
            <person name="Thomas B.C."/>
            <person name="Singh A."/>
            <person name="Wilkins M.J."/>
            <person name="Karaoz U."/>
            <person name="Brodie E.L."/>
            <person name="Williams K.H."/>
            <person name="Hubbard S.S."/>
            <person name="Banfield J.F."/>
        </authorList>
    </citation>
    <scope>NUCLEOTIDE SEQUENCE [LARGE SCALE GENOMIC DNA]</scope>
</reference>
<organism evidence="11 12">
    <name type="scientific">Candidatus Woesebacteria bacterium RIFCSPHIGHO2_01_FULL_41_10</name>
    <dbReference type="NCBI Taxonomy" id="1802500"/>
    <lineage>
        <taxon>Bacteria</taxon>
        <taxon>Candidatus Woeseibacteriota</taxon>
    </lineage>
</organism>
<dbReference type="EC" id="6.1.1.6" evidence="10"/>
<dbReference type="AlphaFoldDB" id="A0A1F7YR32"/>
<evidence type="ECO:0000256" key="3">
    <source>
        <dbReference type="ARBA" id="ARBA00022490"/>
    </source>
</evidence>
<dbReference type="PANTHER" id="PTHR37940">
    <property type="entry name" value="LYSINE--TRNA LIGASE"/>
    <property type="match status" value="1"/>
</dbReference>
<dbReference type="Gene3D" id="1.10.10.350">
    <property type="match status" value="1"/>
</dbReference>
<evidence type="ECO:0000256" key="7">
    <source>
        <dbReference type="ARBA" id="ARBA00022917"/>
    </source>
</evidence>
<dbReference type="SUPFAM" id="SSF48163">
    <property type="entry name" value="An anticodon-binding domain of class I aminoacyl-tRNA synthetases"/>
    <property type="match status" value="1"/>
</dbReference>
<dbReference type="EMBL" id="MGGM01000011">
    <property type="protein sequence ID" value="OGM29640.1"/>
    <property type="molecule type" value="Genomic_DNA"/>
</dbReference>
<feature type="short sequence motif" description="'HIGH' region" evidence="10">
    <location>
        <begin position="28"/>
        <end position="36"/>
    </location>
</feature>
<dbReference type="GO" id="GO:0005524">
    <property type="term" value="F:ATP binding"/>
    <property type="evidence" value="ECO:0007669"/>
    <property type="project" value="UniProtKB-UniRule"/>
</dbReference>
<keyword evidence="5 10" id="KW-0547">Nucleotide-binding</keyword>
<dbReference type="InterPro" id="IPR014729">
    <property type="entry name" value="Rossmann-like_a/b/a_fold"/>
</dbReference>
<accession>A0A1F7YR32</accession>
<keyword evidence="4 10" id="KW-0436">Ligase</keyword>
<dbReference type="PANTHER" id="PTHR37940:SF1">
    <property type="entry name" value="LYSINE--TRNA LIGASE"/>
    <property type="match status" value="1"/>
</dbReference>
<comment type="caution">
    <text evidence="10">Lacks conserved residue(s) required for the propagation of feature annotation.</text>
</comment>
<evidence type="ECO:0000256" key="10">
    <source>
        <dbReference type="HAMAP-Rule" id="MF_00177"/>
    </source>
</evidence>
<evidence type="ECO:0000313" key="12">
    <source>
        <dbReference type="Proteomes" id="UP000177263"/>
    </source>
</evidence>
<keyword evidence="7 10" id="KW-0648">Protein biosynthesis</keyword>
<dbReference type="Gene3D" id="3.40.50.620">
    <property type="entry name" value="HUPs"/>
    <property type="match status" value="2"/>
</dbReference>
<evidence type="ECO:0000256" key="6">
    <source>
        <dbReference type="ARBA" id="ARBA00022840"/>
    </source>
</evidence>
<dbReference type="NCBIfam" id="TIGR00467">
    <property type="entry name" value="lysS_arch"/>
    <property type="match status" value="1"/>
</dbReference>
<dbReference type="GO" id="GO:0006430">
    <property type="term" value="P:lysyl-tRNA aminoacylation"/>
    <property type="evidence" value="ECO:0007669"/>
    <property type="project" value="UniProtKB-UniRule"/>
</dbReference>
<comment type="subcellular location">
    <subcellularLocation>
        <location evidence="1 10">Cytoplasm</location>
    </subcellularLocation>
</comment>
<dbReference type="InterPro" id="IPR002904">
    <property type="entry name" value="Lys-tRNA-ligase"/>
</dbReference>
<protein>
    <recommendedName>
        <fullName evidence="10">Lysine--tRNA ligase</fullName>
        <ecNumber evidence="10">6.1.1.6</ecNumber>
    </recommendedName>
    <alternativeName>
        <fullName evidence="10">Lysyl-tRNA synthetase</fullName>
        <shortName evidence="10">LysRS</shortName>
    </alternativeName>
</protein>
<evidence type="ECO:0000256" key="1">
    <source>
        <dbReference type="ARBA" id="ARBA00004496"/>
    </source>
</evidence>
<keyword evidence="3 10" id="KW-0963">Cytoplasm</keyword>
<dbReference type="Proteomes" id="UP000177263">
    <property type="component" value="Unassembled WGS sequence"/>
</dbReference>
<dbReference type="InterPro" id="IPR020751">
    <property type="entry name" value="aa-tRNA-synth_I_codon-bd_sub2"/>
</dbReference>
<dbReference type="Pfam" id="PF01921">
    <property type="entry name" value="tRNA-synt_1f"/>
    <property type="match status" value="1"/>
</dbReference>
<evidence type="ECO:0000313" key="11">
    <source>
        <dbReference type="EMBL" id="OGM29640.1"/>
    </source>
</evidence>
<gene>
    <name evidence="10" type="primary">lysS</name>
    <name evidence="11" type="ORF">A2801_03415</name>
</gene>
<sequence length="519" mass="58849">MYWADKIADEIAKSGKYTPYHVDDMKTPSGVIHVGSLRGVMVHDLVYKALQNLGVKVTFTYVYNDMDPMDSLPNYLDAQIYKKHLGEPFFKIPAPDKISVSYARQFGDQFTASMNKIGATPQILWSSELYSSGKMNDVIREALDHSKEIRKVYKKVAGQEKPDSWYPFQVICPKCGKLGSTLVTGWDGEEVTYECKPDMVTWAKGCGHAGEISPFGGTGKLMWKVDWPAHWKAIGVTIEGAGKDHTSEGGSRDIANALVSEVFKIDSPFDIPYEWFLIGGRKMSTSKGVGTTAHTFVEILPPTISRFLFVRNHYNRQVNFDPTGDTIPKLFDLYDAAARAYWEHKDEKQARMFEYSQTIDKVPQKHFLPRFSDVVMYLQDSKINLDRKFEEIKGGSLTDEEKQELTERIKYAKIWLAEYAPMEEVFIPSDSLPQEASTLTDEQKKYLDGIADLIKESSDPEKLQMDLYNKSKELGIPAKDAFAAVYLILIGKTHGPRAAWFLLEHRELAIKRIQEILGT</sequence>
<comment type="similarity">
    <text evidence="2 10">Belongs to the class-I aminoacyl-tRNA synthetase family.</text>
</comment>
<evidence type="ECO:0000256" key="9">
    <source>
        <dbReference type="ARBA" id="ARBA00048573"/>
    </source>
</evidence>
<keyword evidence="8 10" id="KW-0030">Aminoacyl-tRNA synthetase</keyword>
<dbReference type="STRING" id="1802500.A2801_03415"/>
<evidence type="ECO:0000256" key="5">
    <source>
        <dbReference type="ARBA" id="ARBA00022741"/>
    </source>
</evidence>
<dbReference type="HAMAP" id="MF_00177">
    <property type="entry name" value="Lys_tRNA_synth_class1"/>
    <property type="match status" value="1"/>
</dbReference>
<dbReference type="GO" id="GO:0005737">
    <property type="term" value="C:cytoplasm"/>
    <property type="evidence" value="ECO:0007669"/>
    <property type="project" value="UniProtKB-SubCell"/>
</dbReference>
<keyword evidence="6 10" id="KW-0067">ATP-binding</keyword>
<comment type="caution">
    <text evidence="11">The sequence shown here is derived from an EMBL/GenBank/DDBJ whole genome shotgun (WGS) entry which is preliminary data.</text>
</comment>
<name>A0A1F7YR32_9BACT</name>
<evidence type="ECO:0000256" key="4">
    <source>
        <dbReference type="ARBA" id="ARBA00022598"/>
    </source>
</evidence>
<dbReference type="InterPro" id="IPR008925">
    <property type="entry name" value="aa_tRNA-synth_I_cd-bd_sf"/>
</dbReference>
<proteinExistence type="inferred from homology"/>
<comment type="catalytic activity">
    <reaction evidence="9 10">
        <text>tRNA(Lys) + L-lysine + ATP = L-lysyl-tRNA(Lys) + AMP + diphosphate</text>
        <dbReference type="Rhea" id="RHEA:20792"/>
        <dbReference type="Rhea" id="RHEA-COMP:9696"/>
        <dbReference type="Rhea" id="RHEA-COMP:9697"/>
        <dbReference type="ChEBI" id="CHEBI:30616"/>
        <dbReference type="ChEBI" id="CHEBI:32551"/>
        <dbReference type="ChEBI" id="CHEBI:33019"/>
        <dbReference type="ChEBI" id="CHEBI:78442"/>
        <dbReference type="ChEBI" id="CHEBI:78529"/>
        <dbReference type="ChEBI" id="CHEBI:456215"/>
        <dbReference type="EC" id="6.1.1.6"/>
    </reaction>
</comment>
<dbReference type="Gene3D" id="1.10.10.770">
    <property type="match status" value="1"/>
</dbReference>